<organism evidence="3 4">
    <name type="scientific">Peribacillus simplex</name>
    <dbReference type="NCBI Taxonomy" id="1478"/>
    <lineage>
        <taxon>Bacteria</taxon>
        <taxon>Bacillati</taxon>
        <taxon>Bacillota</taxon>
        <taxon>Bacilli</taxon>
        <taxon>Bacillales</taxon>
        <taxon>Bacillaceae</taxon>
        <taxon>Peribacillus</taxon>
    </lineage>
</organism>
<feature type="domain" description="Fumarylacetoacetase-like C-terminal" evidence="2">
    <location>
        <begin position="104"/>
        <end position="260"/>
    </location>
</feature>
<dbReference type="Proteomes" id="UP000182110">
    <property type="component" value="Unassembled WGS sequence"/>
</dbReference>
<dbReference type="GO" id="GO:0005737">
    <property type="term" value="C:cytoplasm"/>
    <property type="evidence" value="ECO:0007669"/>
    <property type="project" value="TreeGrafter"/>
</dbReference>
<dbReference type="SUPFAM" id="SSF56529">
    <property type="entry name" value="FAH"/>
    <property type="match status" value="1"/>
</dbReference>
<dbReference type="InterPro" id="IPR011234">
    <property type="entry name" value="Fumarylacetoacetase-like_C"/>
</dbReference>
<comment type="caution">
    <text evidence="3">The sequence shown here is derived from an EMBL/GenBank/DDBJ whole genome shotgun (WGS) entry which is preliminary data.</text>
</comment>
<dbReference type="InterPro" id="IPR050772">
    <property type="entry name" value="Hydratase-Decarb/MhpD_sf"/>
</dbReference>
<dbReference type="PANTHER" id="PTHR30143:SF0">
    <property type="entry name" value="2-KETO-4-PENTENOATE HYDRATASE"/>
    <property type="match status" value="1"/>
</dbReference>
<evidence type="ECO:0000313" key="4">
    <source>
        <dbReference type="Proteomes" id="UP000182110"/>
    </source>
</evidence>
<evidence type="ECO:0000259" key="2">
    <source>
        <dbReference type="Pfam" id="PF01557"/>
    </source>
</evidence>
<reference evidence="3 4" key="1">
    <citation type="journal article" date="2014" name="Genome Announc.">
        <title>Genome Sequence of Bacillus simplex Strain P558, Isolated from a Human Fecal Sample.</title>
        <authorList>
            <person name="Croce O."/>
            <person name="Hugon P."/>
            <person name="Lagier J.C."/>
            <person name="Bibi F."/>
            <person name="Robert C."/>
            <person name="Azhar E.I."/>
            <person name="Raoult D."/>
            <person name="Fournier P.E."/>
        </authorList>
    </citation>
    <scope>NUCLEOTIDE SEQUENCE [LARGE SCALE GENOMIC DNA]</scope>
    <source>
        <strain evidence="3 4">P558</strain>
    </source>
</reference>
<dbReference type="Pfam" id="PF01557">
    <property type="entry name" value="FAA_hydrolase"/>
    <property type="match status" value="1"/>
</dbReference>
<dbReference type="GO" id="GO:0008684">
    <property type="term" value="F:2-oxopent-4-enoate hydratase activity"/>
    <property type="evidence" value="ECO:0007669"/>
    <property type="project" value="TreeGrafter"/>
</dbReference>
<dbReference type="PANTHER" id="PTHR30143">
    <property type="entry name" value="ACID HYDRATASE"/>
    <property type="match status" value="1"/>
</dbReference>
<dbReference type="Gene3D" id="3.90.850.10">
    <property type="entry name" value="Fumarylacetoacetase-like, C-terminal domain"/>
    <property type="match status" value="1"/>
</dbReference>
<evidence type="ECO:0000313" key="3">
    <source>
        <dbReference type="EMBL" id="CEG24532.1"/>
    </source>
</evidence>
<gene>
    <name evidence="3" type="ORF">BN1180_05347</name>
</gene>
<sequence length="263" mass="28488">MSIQKTAVVQDAYEHLLHAEQTKKSVTPLTDLYPSLTVHEAYQVQLKAIDQKVKAGQKIVGKKIGLTSFAMQELLGVDQPDYGHLLDSMSVPNKGSIAVDSLFEPKVEGEIAFVLNKDLKGPNVTAEDVLAATESIIPSLEIVDSRILNWKIKLQDTVADNASCGLYVLGNEKFAVNGLELTKIEMNLYKNGELMNKGTGADVLGHPATCVAWLANKLSEYNVILKAEEVILSGALSAAVVAQKGDVFTAEFSELGKVEVSFR</sequence>
<keyword evidence="4" id="KW-1185">Reference proteome</keyword>
<name>A0AAN2PB09_9BACI</name>
<evidence type="ECO:0000256" key="1">
    <source>
        <dbReference type="ARBA" id="ARBA00023239"/>
    </source>
</evidence>
<dbReference type="AlphaFoldDB" id="A0AAN2PB09"/>
<dbReference type="RefSeq" id="WP_072273892.1">
    <property type="nucleotide sequence ID" value="NZ_CCXW01000002.1"/>
</dbReference>
<dbReference type="InterPro" id="IPR036663">
    <property type="entry name" value="Fumarylacetoacetase_C_sf"/>
</dbReference>
<keyword evidence="1" id="KW-0456">Lyase</keyword>
<proteinExistence type="predicted"/>
<dbReference type="EMBL" id="CCXW01000002">
    <property type="protein sequence ID" value="CEG24532.1"/>
    <property type="molecule type" value="Genomic_DNA"/>
</dbReference>
<accession>A0AAN2PB09</accession>
<protein>
    <submittedName>
        <fullName evidence="3">2-hydroxypenta-2,4-dienoate hydratase</fullName>
    </submittedName>
</protein>